<accession>A0A2I0J8K9</accession>
<keyword evidence="2" id="KW-1185">Reference proteome</keyword>
<dbReference type="AlphaFoldDB" id="A0A2I0J8K9"/>
<proteinExistence type="predicted"/>
<dbReference type="EMBL" id="PGOL01001925">
    <property type="protein sequence ID" value="PKI52592.1"/>
    <property type="molecule type" value="Genomic_DNA"/>
</dbReference>
<protein>
    <submittedName>
        <fullName evidence="1">Uncharacterized protein</fullName>
    </submittedName>
</protein>
<name>A0A2I0J8K9_PUNGR</name>
<sequence>MVTCAQAALAQEEEERCLRQEVARLLLEEEKKDSSGSVHDPMPSKDNPPVWAVTIVGRIEEFSRHFDKIYADMDDIRGQVGIQKLEEEPVSKRAEFTEVNPGSSVPKEPAYTLAETHVPITPALPSRRKWQINHWHQANNNFQQPQINQTVLQQVVQEMYKASLTACR</sequence>
<gene>
    <name evidence="1" type="ORF">CRG98_027020</name>
</gene>
<comment type="caution">
    <text evidence="1">The sequence shown here is derived from an EMBL/GenBank/DDBJ whole genome shotgun (WGS) entry which is preliminary data.</text>
</comment>
<reference evidence="1 2" key="1">
    <citation type="submission" date="2017-11" db="EMBL/GenBank/DDBJ databases">
        <title>De-novo sequencing of pomegranate (Punica granatum L.) genome.</title>
        <authorList>
            <person name="Akparov Z."/>
            <person name="Amiraslanov A."/>
            <person name="Hajiyeva S."/>
            <person name="Abbasov M."/>
            <person name="Kaur K."/>
            <person name="Hamwieh A."/>
            <person name="Solovyev V."/>
            <person name="Salamov A."/>
            <person name="Braich B."/>
            <person name="Kosarev P."/>
            <person name="Mahmoud A."/>
            <person name="Hajiyev E."/>
            <person name="Babayeva S."/>
            <person name="Izzatullayeva V."/>
            <person name="Mammadov A."/>
            <person name="Mammadov A."/>
            <person name="Sharifova S."/>
            <person name="Ojaghi J."/>
            <person name="Eynullazada K."/>
            <person name="Bayramov B."/>
            <person name="Abdulazimova A."/>
            <person name="Shahmuradov I."/>
        </authorList>
    </citation>
    <scope>NUCLEOTIDE SEQUENCE [LARGE SCALE GENOMIC DNA]</scope>
    <source>
        <strain evidence="2">cv. AG2017</strain>
        <tissue evidence="1">Leaf</tissue>
    </source>
</reference>
<organism evidence="1 2">
    <name type="scientific">Punica granatum</name>
    <name type="common">Pomegranate</name>
    <dbReference type="NCBI Taxonomy" id="22663"/>
    <lineage>
        <taxon>Eukaryota</taxon>
        <taxon>Viridiplantae</taxon>
        <taxon>Streptophyta</taxon>
        <taxon>Embryophyta</taxon>
        <taxon>Tracheophyta</taxon>
        <taxon>Spermatophyta</taxon>
        <taxon>Magnoliopsida</taxon>
        <taxon>eudicotyledons</taxon>
        <taxon>Gunneridae</taxon>
        <taxon>Pentapetalae</taxon>
        <taxon>rosids</taxon>
        <taxon>malvids</taxon>
        <taxon>Myrtales</taxon>
        <taxon>Lythraceae</taxon>
        <taxon>Punica</taxon>
    </lineage>
</organism>
<evidence type="ECO:0000313" key="1">
    <source>
        <dbReference type="EMBL" id="PKI52592.1"/>
    </source>
</evidence>
<dbReference type="Proteomes" id="UP000233551">
    <property type="component" value="Unassembled WGS sequence"/>
</dbReference>
<evidence type="ECO:0000313" key="2">
    <source>
        <dbReference type="Proteomes" id="UP000233551"/>
    </source>
</evidence>